<keyword evidence="1" id="KW-1185">Reference proteome</keyword>
<evidence type="ECO:0000313" key="2">
    <source>
        <dbReference type="WBParaSite" id="Csp11.Scaffold629.g11080.t1"/>
    </source>
</evidence>
<evidence type="ECO:0000313" key="1">
    <source>
        <dbReference type="Proteomes" id="UP000095282"/>
    </source>
</evidence>
<accession>A0A1I7TRM0</accession>
<organism evidence="1 2">
    <name type="scientific">Caenorhabditis tropicalis</name>
    <dbReference type="NCBI Taxonomy" id="1561998"/>
    <lineage>
        <taxon>Eukaryota</taxon>
        <taxon>Metazoa</taxon>
        <taxon>Ecdysozoa</taxon>
        <taxon>Nematoda</taxon>
        <taxon>Chromadorea</taxon>
        <taxon>Rhabditida</taxon>
        <taxon>Rhabditina</taxon>
        <taxon>Rhabditomorpha</taxon>
        <taxon>Rhabditoidea</taxon>
        <taxon>Rhabditidae</taxon>
        <taxon>Peloderinae</taxon>
        <taxon>Caenorhabditis</taxon>
    </lineage>
</organism>
<name>A0A1I7TRM0_9PELO</name>
<protein>
    <submittedName>
        <fullName evidence="2">NR LBD domain-containing protein</fullName>
    </submittedName>
</protein>
<reference evidence="2" key="1">
    <citation type="submission" date="2016-11" db="UniProtKB">
        <authorList>
            <consortium name="WormBaseParasite"/>
        </authorList>
    </citation>
    <scope>IDENTIFICATION</scope>
</reference>
<proteinExistence type="predicted"/>
<dbReference type="Proteomes" id="UP000095282">
    <property type="component" value="Unplaced"/>
</dbReference>
<sequence>MYARPSYCEFPHVDSRESSPMRNNSEGFSQNYKLDVPALISKLEEVKQAALCPLPFPKFFEQRVEPSIDDYLALDKAWEKFTLDTLQKQEESKDLYSGGSSSALTPCSSEIKPLVPEVMVSEPAKVAEHVPLIDTKPNQYLCPLPNIITSDEDAPLSDDQTTCSEVTIKPKVVEEPTNVSSYLETLTVIPNVVKPRPTAMIHVVEASRPGQCNDHVPMTSLRMTDLTWTEVRKKIGGFYNRHLPLLAFNNDQRIDNIANSHALRYMNQFVHAEHCGHHFLSFIADTRFEAENVILKKKAEIELYLACGFKIHYNY</sequence>
<dbReference type="WBParaSite" id="Csp11.Scaffold629.g11080.t1">
    <property type="protein sequence ID" value="Csp11.Scaffold629.g11080.t1"/>
    <property type="gene ID" value="Csp11.Scaffold629.g11080"/>
</dbReference>
<dbReference type="AlphaFoldDB" id="A0A1I7TRM0"/>